<dbReference type="Proteomes" id="UP000527355">
    <property type="component" value="Unassembled WGS sequence"/>
</dbReference>
<gene>
    <name evidence="2" type="ORF">mMyoMyo1_012085</name>
</gene>
<dbReference type="AlphaFoldDB" id="A0A7J7WI39"/>
<proteinExistence type="predicted"/>
<feature type="compositionally biased region" description="Basic and acidic residues" evidence="1">
    <location>
        <begin position="23"/>
        <end position="37"/>
    </location>
</feature>
<comment type="caution">
    <text evidence="2">The sequence shown here is derived from an EMBL/GenBank/DDBJ whole genome shotgun (WGS) entry which is preliminary data.</text>
</comment>
<feature type="compositionally biased region" description="Basic residues" evidence="1">
    <location>
        <begin position="10"/>
        <end position="21"/>
    </location>
</feature>
<feature type="compositionally biased region" description="Polar residues" evidence="1">
    <location>
        <begin position="58"/>
        <end position="71"/>
    </location>
</feature>
<keyword evidence="3" id="KW-1185">Reference proteome</keyword>
<evidence type="ECO:0000256" key="1">
    <source>
        <dbReference type="SAM" id="MobiDB-lite"/>
    </source>
</evidence>
<evidence type="ECO:0000313" key="3">
    <source>
        <dbReference type="Proteomes" id="UP000527355"/>
    </source>
</evidence>
<accession>A0A7J7WI39</accession>
<reference evidence="2 3" key="1">
    <citation type="journal article" date="2020" name="Nature">
        <title>Six reference-quality genomes reveal evolution of bat adaptations.</title>
        <authorList>
            <person name="Jebb D."/>
            <person name="Huang Z."/>
            <person name="Pippel M."/>
            <person name="Hughes G.M."/>
            <person name="Lavrichenko K."/>
            <person name="Devanna P."/>
            <person name="Winkler S."/>
            <person name="Jermiin L.S."/>
            <person name="Skirmuntt E.C."/>
            <person name="Katzourakis A."/>
            <person name="Burkitt-Gray L."/>
            <person name="Ray D.A."/>
            <person name="Sullivan K.A.M."/>
            <person name="Roscito J.G."/>
            <person name="Kirilenko B.M."/>
            <person name="Davalos L.M."/>
            <person name="Corthals A.P."/>
            <person name="Power M.L."/>
            <person name="Jones G."/>
            <person name="Ransome R.D."/>
            <person name="Dechmann D.K.N."/>
            <person name="Locatelli A.G."/>
            <person name="Puechmaille S.J."/>
            <person name="Fedrigo O."/>
            <person name="Jarvis E.D."/>
            <person name="Hiller M."/>
            <person name="Vernes S.C."/>
            <person name="Myers E.W."/>
            <person name="Teeling E.C."/>
        </authorList>
    </citation>
    <scope>NUCLEOTIDE SEQUENCE [LARGE SCALE GENOMIC DNA]</scope>
    <source>
        <strain evidence="2">MMyoMyo1</strain>
        <tissue evidence="2">Flight muscle</tissue>
    </source>
</reference>
<feature type="region of interest" description="Disordered" evidence="1">
    <location>
        <begin position="1"/>
        <end position="120"/>
    </location>
</feature>
<name>A0A7J7WI39_MYOMY</name>
<organism evidence="2 3">
    <name type="scientific">Myotis myotis</name>
    <name type="common">Greater mouse-eared bat</name>
    <name type="synonym">Vespertilio myotis</name>
    <dbReference type="NCBI Taxonomy" id="51298"/>
    <lineage>
        <taxon>Eukaryota</taxon>
        <taxon>Metazoa</taxon>
        <taxon>Chordata</taxon>
        <taxon>Craniata</taxon>
        <taxon>Vertebrata</taxon>
        <taxon>Euteleostomi</taxon>
        <taxon>Mammalia</taxon>
        <taxon>Eutheria</taxon>
        <taxon>Laurasiatheria</taxon>
        <taxon>Chiroptera</taxon>
        <taxon>Yangochiroptera</taxon>
        <taxon>Vespertilionidae</taxon>
        <taxon>Myotis</taxon>
    </lineage>
</organism>
<evidence type="ECO:0000313" key="2">
    <source>
        <dbReference type="EMBL" id="KAF6336880.1"/>
    </source>
</evidence>
<sequence length="120" mass="13300">MDEDMLRRDSHSHRGKCRAIPRTRAEQSHSHRDRDSAPDMASRAHRPRRRRSAKPLGTKNSSLERQVSVNSPVECASAAWPPEGSASSRLPAAGGRFLRSPSGPPALLPGTERSQKWSRL</sequence>
<feature type="compositionally biased region" description="Basic residues" evidence="1">
    <location>
        <begin position="43"/>
        <end position="53"/>
    </location>
</feature>
<dbReference type="EMBL" id="JABWUV010000008">
    <property type="protein sequence ID" value="KAF6336880.1"/>
    <property type="molecule type" value="Genomic_DNA"/>
</dbReference>
<protein>
    <submittedName>
        <fullName evidence="2">Uncharacterized protein</fullName>
    </submittedName>
</protein>